<evidence type="ECO:0000313" key="2">
    <source>
        <dbReference type="Proteomes" id="UP001054821"/>
    </source>
</evidence>
<sequence length="123" mass="14764">MWLPTPHTIPPLSRHPNMPTKVDELIDLVTKRWREDVIGRCFHLEEKKHILNIRISRWGCHDKLIWCLYRILSTYGHQTRGRDQYLSRWSFGKKPAKSVHFDSFGTWTRVMLTIRFYSPTSEI</sequence>
<dbReference type="Proteomes" id="UP001054821">
    <property type="component" value="Chromosome 8"/>
</dbReference>
<protein>
    <submittedName>
        <fullName evidence="1">Uncharacterized protein</fullName>
    </submittedName>
</protein>
<dbReference type="AlphaFoldDB" id="A0AAD4YLG1"/>
<proteinExistence type="predicted"/>
<reference evidence="1 2" key="1">
    <citation type="journal article" date="2022" name="G3 (Bethesda)">
        <title>Whole-genome sequence and methylome profiling of the almond [Prunus dulcis (Mill.) D.A. Webb] cultivar 'Nonpareil'.</title>
        <authorList>
            <person name="D'Amico-Willman K.M."/>
            <person name="Ouma W.Z."/>
            <person name="Meulia T."/>
            <person name="Sideli G.M."/>
            <person name="Gradziel T.M."/>
            <person name="Fresnedo-Ramirez J."/>
        </authorList>
    </citation>
    <scope>NUCLEOTIDE SEQUENCE [LARGE SCALE GENOMIC DNA]</scope>
    <source>
        <strain evidence="1">Clone GOH B32 T37-40</strain>
    </source>
</reference>
<dbReference type="EMBL" id="JAJFAZ020000008">
    <property type="protein sequence ID" value="KAI5313134.1"/>
    <property type="molecule type" value="Genomic_DNA"/>
</dbReference>
<keyword evidence="2" id="KW-1185">Reference proteome</keyword>
<organism evidence="1 2">
    <name type="scientific">Prunus dulcis</name>
    <name type="common">Almond</name>
    <name type="synonym">Amygdalus dulcis</name>
    <dbReference type="NCBI Taxonomy" id="3755"/>
    <lineage>
        <taxon>Eukaryota</taxon>
        <taxon>Viridiplantae</taxon>
        <taxon>Streptophyta</taxon>
        <taxon>Embryophyta</taxon>
        <taxon>Tracheophyta</taxon>
        <taxon>Spermatophyta</taxon>
        <taxon>Magnoliopsida</taxon>
        <taxon>eudicotyledons</taxon>
        <taxon>Gunneridae</taxon>
        <taxon>Pentapetalae</taxon>
        <taxon>rosids</taxon>
        <taxon>fabids</taxon>
        <taxon>Rosales</taxon>
        <taxon>Rosaceae</taxon>
        <taxon>Amygdaloideae</taxon>
        <taxon>Amygdaleae</taxon>
        <taxon>Prunus</taxon>
    </lineage>
</organism>
<name>A0AAD4YLG1_PRUDU</name>
<comment type="caution">
    <text evidence="1">The sequence shown here is derived from an EMBL/GenBank/DDBJ whole genome shotgun (WGS) entry which is preliminary data.</text>
</comment>
<accession>A0AAD4YLG1</accession>
<gene>
    <name evidence="1" type="ORF">L3X38_042308</name>
</gene>
<evidence type="ECO:0000313" key="1">
    <source>
        <dbReference type="EMBL" id="KAI5313134.1"/>
    </source>
</evidence>